<reference evidence="1" key="1">
    <citation type="journal article" date="2021" name="Proc. Natl. Acad. Sci. U.S.A.">
        <title>A Catalog of Tens of Thousands of Viruses from Human Metagenomes Reveals Hidden Associations with Chronic Diseases.</title>
        <authorList>
            <person name="Tisza M.J."/>
            <person name="Buck C.B."/>
        </authorList>
    </citation>
    <scope>NUCLEOTIDE SEQUENCE</scope>
    <source>
        <strain evidence="1">Ct4T77</strain>
    </source>
</reference>
<evidence type="ECO:0000313" key="1">
    <source>
        <dbReference type="EMBL" id="DAD66396.1"/>
    </source>
</evidence>
<accession>A0A8S5L8Y6</accession>
<sequence>MKHNDKSFTKASRFSRPERVRTEWMVRWVSDDSLQMAINIERQSLNRLENALKTPDDIRGFLPHDLPYPAERYERRKANLEIALAERERRKEEGSWTLQPKK</sequence>
<name>A0A8S5L8Y6_9CAUD</name>
<proteinExistence type="predicted"/>
<organism evidence="1">
    <name type="scientific">Siphoviridae sp. ct4T77</name>
    <dbReference type="NCBI Taxonomy" id="2823563"/>
    <lineage>
        <taxon>Viruses</taxon>
        <taxon>Duplodnaviria</taxon>
        <taxon>Heunggongvirae</taxon>
        <taxon>Uroviricota</taxon>
        <taxon>Caudoviricetes</taxon>
    </lineage>
</organism>
<dbReference type="EMBL" id="BK014659">
    <property type="protein sequence ID" value="DAD66396.1"/>
    <property type="molecule type" value="Genomic_DNA"/>
</dbReference>
<protein>
    <submittedName>
        <fullName evidence="1">Uncharacterized protein</fullName>
    </submittedName>
</protein>